<dbReference type="KEGG" id="rhoz:GXP67_17120"/>
<accession>A0A6C0GJV5</accession>
<gene>
    <name evidence="1" type="ORF">GXP67_17120</name>
</gene>
<evidence type="ECO:0000313" key="2">
    <source>
        <dbReference type="Proteomes" id="UP000480178"/>
    </source>
</evidence>
<keyword evidence="2" id="KW-1185">Reference proteome</keyword>
<organism evidence="1 2">
    <name type="scientific">Rhodocytophaga rosea</name>
    <dbReference type="NCBI Taxonomy" id="2704465"/>
    <lineage>
        <taxon>Bacteria</taxon>
        <taxon>Pseudomonadati</taxon>
        <taxon>Bacteroidota</taxon>
        <taxon>Cytophagia</taxon>
        <taxon>Cytophagales</taxon>
        <taxon>Rhodocytophagaceae</taxon>
        <taxon>Rhodocytophaga</taxon>
    </lineage>
</organism>
<name>A0A6C0GJV5_9BACT</name>
<sequence length="287" mass="31165">MKKVVLNTIAYAVAAGIMFTACKKEDEAPVQPTEKAVEDNSMSMAESDEVLAIAEEEMNSNYSNMRIDATQETHENSHGATITFTPKGSNATGSILIDFGTTGIKSDVDGKTRKGKILITFTGKYRTPGTTQTITFDNYQVNGNKVEGTQILTHAVENNTYKTNVKITGGKISYTDNTTITWNSEHVRTWNLNGTLLNFEDDEFTVSGTSSGKARDGKNFSSVIAVGTPLLWKFSCLSESRFVAVSGIVKVMPEGGQEWTADYGNGSCDREVVVKSGNFTATITLEK</sequence>
<dbReference type="AlphaFoldDB" id="A0A6C0GJV5"/>
<evidence type="ECO:0000313" key="1">
    <source>
        <dbReference type="EMBL" id="QHT68239.1"/>
    </source>
</evidence>
<dbReference type="EMBL" id="CP048222">
    <property type="protein sequence ID" value="QHT68239.1"/>
    <property type="molecule type" value="Genomic_DNA"/>
</dbReference>
<dbReference type="RefSeq" id="WP_162444254.1">
    <property type="nucleotide sequence ID" value="NZ_CP048222.1"/>
</dbReference>
<dbReference type="Proteomes" id="UP000480178">
    <property type="component" value="Chromosome"/>
</dbReference>
<dbReference type="PROSITE" id="PS51257">
    <property type="entry name" value="PROKAR_LIPOPROTEIN"/>
    <property type="match status" value="1"/>
</dbReference>
<proteinExistence type="predicted"/>
<reference evidence="1 2" key="1">
    <citation type="submission" date="2020-01" db="EMBL/GenBank/DDBJ databases">
        <authorList>
            <person name="Kim M.K."/>
        </authorList>
    </citation>
    <scope>NUCLEOTIDE SEQUENCE [LARGE SCALE GENOMIC DNA]</scope>
    <source>
        <strain evidence="1 2">172606-1</strain>
    </source>
</reference>
<protein>
    <submittedName>
        <fullName evidence="1">YfhO family protein</fullName>
    </submittedName>
</protein>